<sequence length="69" mass="7725">MKHAMAGSLYNAPPTKVIRQRNGSTKHGTPITRTTKLNEHDGTWNKRKHRKCDAAGTQGSMHQRRKASS</sequence>
<feature type="compositionally biased region" description="Polar residues" evidence="1">
    <location>
        <begin position="21"/>
        <end position="35"/>
    </location>
</feature>
<protein>
    <submittedName>
        <fullName evidence="2">Uncharacterized protein</fullName>
    </submittedName>
</protein>
<proteinExistence type="predicted"/>
<evidence type="ECO:0000256" key="1">
    <source>
        <dbReference type="SAM" id="MobiDB-lite"/>
    </source>
</evidence>
<reference evidence="3" key="1">
    <citation type="journal article" date="2017" name="Nat. Ecol. Evol.">
        <title>Genome expansion and lineage-specific genetic innovations in the forest pathogenic fungi Armillaria.</title>
        <authorList>
            <person name="Sipos G."/>
            <person name="Prasanna A.N."/>
            <person name="Walter M.C."/>
            <person name="O'Connor E."/>
            <person name="Balint B."/>
            <person name="Krizsan K."/>
            <person name="Kiss B."/>
            <person name="Hess J."/>
            <person name="Varga T."/>
            <person name="Slot J."/>
            <person name="Riley R."/>
            <person name="Boka B."/>
            <person name="Rigling D."/>
            <person name="Barry K."/>
            <person name="Lee J."/>
            <person name="Mihaltcheva S."/>
            <person name="LaButti K."/>
            <person name="Lipzen A."/>
            <person name="Waldron R."/>
            <person name="Moloney N.M."/>
            <person name="Sperisen C."/>
            <person name="Kredics L."/>
            <person name="Vagvoelgyi C."/>
            <person name="Patrignani A."/>
            <person name="Fitzpatrick D."/>
            <person name="Nagy I."/>
            <person name="Doyle S."/>
            <person name="Anderson J.B."/>
            <person name="Grigoriev I.V."/>
            <person name="Gueldener U."/>
            <person name="Muensterkoetter M."/>
            <person name="Nagy L.G."/>
        </authorList>
    </citation>
    <scope>NUCLEOTIDE SEQUENCE [LARGE SCALE GENOMIC DNA]</scope>
    <source>
        <strain evidence="3">Ar21-2</strain>
    </source>
</reference>
<accession>A0A2H3DYU9</accession>
<feature type="region of interest" description="Disordered" evidence="1">
    <location>
        <begin position="1"/>
        <end position="69"/>
    </location>
</feature>
<dbReference type="Proteomes" id="UP000217790">
    <property type="component" value="Unassembled WGS sequence"/>
</dbReference>
<dbReference type="AlphaFoldDB" id="A0A2H3DYU9"/>
<name>A0A2H3DYU9_ARMGA</name>
<dbReference type="InParanoid" id="A0A2H3DYU9"/>
<keyword evidence="3" id="KW-1185">Reference proteome</keyword>
<gene>
    <name evidence="2" type="ORF">ARMGADRAFT_1006588</name>
</gene>
<evidence type="ECO:0000313" key="3">
    <source>
        <dbReference type="Proteomes" id="UP000217790"/>
    </source>
</evidence>
<organism evidence="2 3">
    <name type="scientific">Armillaria gallica</name>
    <name type="common">Bulbous honey fungus</name>
    <name type="synonym">Armillaria bulbosa</name>
    <dbReference type="NCBI Taxonomy" id="47427"/>
    <lineage>
        <taxon>Eukaryota</taxon>
        <taxon>Fungi</taxon>
        <taxon>Dikarya</taxon>
        <taxon>Basidiomycota</taxon>
        <taxon>Agaricomycotina</taxon>
        <taxon>Agaricomycetes</taxon>
        <taxon>Agaricomycetidae</taxon>
        <taxon>Agaricales</taxon>
        <taxon>Marasmiineae</taxon>
        <taxon>Physalacriaceae</taxon>
        <taxon>Armillaria</taxon>
    </lineage>
</organism>
<dbReference type="EMBL" id="KZ293646">
    <property type="protein sequence ID" value="PBL00372.1"/>
    <property type="molecule type" value="Genomic_DNA"/>
</dbReference>
<evidence type="ECO:0000313" key="2">
    <source>
        <dbReference type="EMBL" id="PBL00372.1"/>
    </source>
</evidence>